<dbReference type="Proteomes" id="UP001500034">
    <property type="component" value="Unassembled WGS sequence"/>
</dbReference>
<dbReference type="Gene3D" id="1.10.45.10">
    <property type="entry name" value="Vanillyl-alcohol Oxidase, Chain A, domain 4"/>
    <property type="match status" value="1"/>
</dbReference>
<keyword evidence="3" id="KW-0479">Metal-binding</keyword>
<dbReference type="InterPro" id="IPR016169">
    <property type="entry name" value="FAD-bd_PCMH_sub2"/>
</dbReference>
<evidence type="ECO:0000256" key="9">
    <source>
        <dbReference type="SAM" id="Phobius"/>
    </source>
</evidence>
<reference evidence="12" key="1">
    <citation type="journal article" date="2019" name="Int. J. Syst. Evol. Microbiol.">
        <title>The Global Catalogue of Microorganisms (GCM) 10K type strain sequencing project: providing services to taxonomists for standard genome sequencing and annotation.</title>
        <authorList>
            <consortium name="The Broad Institute Genomics Platform"/>
            <consortium name="The Broad Institute Genome Sequencing Center for Infectious Disease"/>
            <person name="Wu L."/>
            <person name="Ma J."/>
        </authorList>
    </citation>
    <scope>NUCLEOTIDE SEQUENCE [LARGE SCALE GENOMIC DNA]</scope>
    <source>
        <strain evidence="12">JCM 17027</strain>
    </source>
</reference>
<dbReference type="Pfam" id="PF02913">
    <property type="entry name" value="FAD-oxidase_C"/>
    <property type="match status" value="1"/>
</dbReference>
<dbReference type="Pfam" id="PF13183">
    <property type="entry name" value="Fer4_8"/>
    <property type="match status" value="1"/>
</dbReference>
<dbReference type="InterPro" id="IPR006094">
    <property type="entry name" value="Oxid_FAD_bind_N"/>
</dbReference>
<feature type="transmembrane region" description="Helical" evidence="9">
    <location>
        <begin position="1022"/>
        <end position="1045"/>
    </location>
</feature>
<dbReference type="Pfam" id="PF02754">
    <property type="entry name" value="CCG"/>
    <property type="match status" value="1"/>
</dbReference>
<evidence type="ECO:0000313" key="11">
    <source>
        <dbReference type="EMBL" id="GAA3978563.1"/>
    </source>
</evidence>
<dbReference type="PANTHER" id="PTHR11748">
    <property type="entry name" value="D-LACTATE DEHYDROGENASE"/>
    <property type="match status" value="1"/>
</dbReference>
<dbReference type="InterPro" id="IPR016164">
    <property type="entry name" value="FAD-linked_Oxase-like_C"/>
</dbReference>
<feature type="domain" description="FAD-binding PCMH-type" evidence="10">
    <location>
        <begin position="53"/>
        <end position="281"/>
    </location>
</feature>
<dbReference type="InterPro" id="IPR017900">
    <property type="entry name" value="4Fe4S_Fe_S_CS"/>
</dbReference>
<comment type="caution">
    <text evidence="11">The sequence shown here is derived from an EMBL/GenBank/DDBJ whole genome shotgun (WGS) entry which is preliminary data.</text>
</comment>
<dbReference type="InterPro" id="IPR004017">
    <property type="entry name" value="Cys_rich_dom"/>
</dbReference>
<evidence type="ECO:0000256" key="2">
    <source>
        <dbReference type="ARBA" id="ARBA00022630"/>
    </source>
</evidence>
<keyword evidence="2" id="KW-0285">Flavoprotein</keyword>
<dbReference type="PROSITE" id="PS00198">
    <property type="entry name" value="4FE4S_FER_1"/>
    <property type="match status" value="1"/>
</dbReference>
<dbReference type="RefSeq" id="WP_345592678.1">
    <property type="nucleotide sequence ID" value="NZ_BAABCQ010000050.1"/>
</dbReference>
<dbReference type="InterPro" id="IPR016167">
    <property type="entry name" value="FAD-bd_PCMH_sub1"/>
</dbReference>
<dbReference type="Pfam" id="PF01565">
    <property type="entry name" value="FAD_binding_4"/>
    <property type="match status" value="1"/>
</dbReference>
<evidence type="ECO:0000256" key="3">
    <source>
        <dbReference type="ARBA" id="ARBA00022723"/>
    </source>
</evidence>
<organism evidence="11 12">
    <name type="scientific">Streptomyces marokkonensis</name>
    <dbReference type="NCBI Taxonomy" id="324855"/>
    <lineage>
        <taxon>Bacteria</taxon>
        <taxon>Bacillati</taxon>
        <taxon>Actinomycetota</taxon>
        <taxon>Actinomycetes</taxon>
        <taxon>Kitasatosporales</taxon>
        <taxon>Streptomycetaceae</taxon>
        <taxon>Streptomyces</taxon>
    </lineage>
</organism>
<evidence type="ECO:0000259" key="10">
    <source>
        <dbReference type="PROSITE" id="PS51387"/>
    </source>
</evidence>
<keyword evidence="9" id="KW-0812">Transmembrane</keyword>
<keyword evidence="12" id="KW-1185">Reference proteome</keyword>
<dbReference type="PANTHER" id="PTHR11748:SF119">
    <property type="entry name" value="D-2-HYDROXYGLUTARATE DEHYDROGENASE"/>
    <property type="match status" value="1"/>
</dbReference>
<gene>
    <name evidence="11" type="ORF">GCM10022384_30230</name>
</gene>
<keyword evidence="6" id="KW-0408">Iron</keyword>
<accession>A0ABP7QA02</accession>
<dbReference type="InterPro" id="IPR004113">
    <property type="entry name" value="FAD-bd_oxidored_4_C"/>
</dbReference>
<dbReference type="Gene3D" id="3.30.465.10">
    <property type="match status" value="1"/>
</dbReference>
<proteinExistence type="predicted"/>
<dbReference type="PROSITE" id="PS51387">
    <property type="entry name" value="FAD_PCMH"/>
    <property type="match status" value="1"/>
</dbReference>
<evidence type="ECO:0000256" key="5">
    <source>
        <dbReference type="ARBA" id="ARBA00023002"/>
    </source>
</evidence>
<keyword evidence="4" id="KW-0274">FAD</keyword>
<comment type="cofactor">
    <cofactor evidence="1">
        <name>FAD</name>
        <dbReference type="ChEBI" id="CHEBI:57692"/>
    </cofactor>
</comment>
<dbReference type="SUPFAM" id="SSF55103">
    <property type="entry name" value="FAD-linked oxidases, C-terminal domain"/>
    <property type="match status" value="1"/>
</dbReference>
<keyword evidence="9" id="KW-0472">Membrane</keyword>
<dbReference type="Gene3D" id="3.30.70.2740">
    <property type="match status" value="1"/>
</dbReference>
<evidence type="ECO:0000256" key="1">
    <source>
        <dbReference type="ARBA" id="ARBA00001974"/>
    </source>
</evidence>
<keyword evidence="5" id="KW-0560">Oxidoreductase</keyword>
<evidence type="ECO:0000256" key="6">
    <source>
        <dbReference type="ARBA" id="ARBA00023004"/>
    </source>
</evidence>
<keyword evidence="9" id="KW-1133">Transmembrane helix</keyword>
<evidence type="ECO:0000313" key="12">
    <source>
        <dbReference type="Proteomes" id="UP001500034"/>
    </source>
</evidence>
<dbReference type="SUPFAM" id="SSF46548">
    <property type="entry name" value="alpha-helical ferredoxin"/>
    <property type="match status" value="1"/>
</dbReference>
<evidence type="ECO:0000256" key="8">
    <source>
        <dbReference type="SAM" id="MobiDB-lite"/>
    </source>
</evidence>
<dbReference type="InterPro" id="IPR017896">
    <property type="entry name" value="4Fe4S_Fe-S-bd"/>
</dbReference>
<feature type="region of interest" description="Disordered" evidence="8">
    <location>
        <begin position="1"/>
        <end position="22"/>
    </location>
</feature>
<protein>
    <submittedName>
        <fullName evidence="11">FAD-binding and (Fe-S)-binding domain-containing protein</fullName>
    </submittedName>
</protein>
<dbReference type="InterPro" id="IPR016166">
    <property type="entry name" value="FAD-bd_PCMH"/>
</dbReference>
<evidence type="ECO:0000256" key="7">
    <source>
        <dbReference type="ARBA" id="ARBA00023014"/>
    </source>
</evidence>
<sequence length="1054" mass="114484">MGALDLPEPVTREGAPPPVDTASLRAALRERVDGEVRFDAGSRAAYSTDASNFRQTPIGVVVPRTPEAGAEAVAVAREFGAPVLSRGGGTSLAGQCTNTGVVLDWSKYCTRVESVDADARTCVVQPGIVLDDLNRQLAPHGLRYGPEPATHANCTIGGMIGNNSCGATAQAHGKVVDNIARLEVLLYDGTRFWCGKTGDEEYAEIERQGDLRATVYRRLRALRDTYADEIRRRFPDVPRRVSGYNLDSLLPEYGFDVAGLLVGSESTLVTVLRAELELVPVVRERTLVVLGFDTIDKAADAVPDVLPYEPIALEGVDARLIRDERIKRLNEKALAELPDGNAYLLVQFGGDTVEEAGARAHRMLRAVHRSEHDADCAFMDDPANERQLWQVREAGLGATAHIPGKPDTFEGWEDSAVAPGKLGDYLRRLRALFEEFGYQSDTGPSLYGHFGQGCVHTRIPFDLYTAEGVATYRRFMERAADLVVEFGGSLSGEHGDGQSRGELLPRMFGQELVRAFGRLKAVFDPLDRMNPGKVVAPYGLDENLRLGGDWAPHEPHDLHFRFPHDGGSFSQAANRCVGVGKCRQHTSDGTVMCPSYQVTREEEHSTRGRARLLFEMLDGHGDGAIQDGWRSEAVKDALDLCLACKGCKKDCPADVDMATYKAEFLSHHYAGRPWRRPRSDWSMGWLPALTRVVGRTRLAPVVNALTHAPLLSKAAVAVAGVADREVPLFAEETFEQWFARHEPYGDGERGSVLLWPDTFTNHFHPHIGRAAVRVLEHAGWRVELPAEPLCCGLTWISTGQLGTARKVLTRTVRGLAEHVRAGGLVVALEPSCTAVFRADAAEMFPGDHDVRRLRDRTVTLSELLTEHSPGYEPPRVPERSARAVAQVHCHQHAVLGWEADRELLRRAGVDAERLDSGCCGLAGNFGFERGHLDVSEACAERVLLPRLREEDEATVVLADGFSCRTQIHEFDSGGHEGVHLAELLASALPGAAAYAADADVPGSAYGTAPGARPSPPGRRARALALAGTGAAAVGAAVGAAAASAWRRGRGSRRR</sequence>
<evidence type="ECO:0000256" key="4">
    <source>
        <dbReference type="ARBA" id="ARBA00022827"/>
    </source>
</evidence>
<dbReference type="InterPro" id="IPR036318">
    <property type="entry name" value="FAD-bd_PCMH-like_sf"/>
</dbReference>
<dbReference type="EMBL" id="BAABCQ010000050">
    <property type="protein sequence ID" value="GAA3978563.1"/>
    <property type="molecule type" value="Genomic_DNA"/>
</dbReference>
<dbReference type="SUPFAM" id="SSF56176">
    <property type="entry name" value="FAD-binding/transporter-associated domain-like"/>
    <property type="match status" value="1"/>
</dbReference>
<keyword evidence="7" id="KW-0411">Iron-sulfur</keyword>
<dbReference type="InterPro" id="IPR016171">
    <property type="entry name" value="Vanillyl_alc_oxidase_C-sub2"/>
</dbReference>
<dbReference type="Gene3D" id="3.30.43.10">
    <property type="entry name" value="Uridine Diphospho-n-acetylenolpyruvylglucosamine Reductase, domain 2"/>
    <property type="match status" value="1"/>
</dbReference>
<name>A0ABP7QA02_9ACTN</name>